<evidence type="ECO:0008006" key="4">
    <source>
        <dbReference type="Google" id="ProtNLM"/>
    </source>
</evidence>
<evidence type="ECO:0000313" key="2">
    <source>
        <dbReference type="EMBL" id="TPX33399.1"/>
    </source>
</evidence>
<dbReference type="GO" id="GO:0016791">
    <property type="term" value="F:phosphatase activity"/>
    <property type="evidence" value="ECO:0007669"/>
    <property type="project" value="TreeGrafter"/>
</dbReference>
<gene>
    <name evidence="2" type="ORF">SmJEL517_g03683</name>
</gene>
<feature type="region of interest" description="Disordered" evidence="1">
    <location>
        <begin position="174"/>
        <end position="245"/>
    </location>
</feature>
<reference evidence="2 3" key="1">
    <citation type="journal article" date="2019" name="Sci. Rep.">
        <title>Comparative genomics of chytrid fungi reveal insights into the obligate biotrophic and pathogenic lifestyle of Synchytrium endobioticum.</title>
        <authorList>
            <person name="van de Vossenberg B.T.L.H."/>
            <person name="Warris S."/>
            <person name="Nguyen H.D.T."/>
            <person name="van Gent-Pelzer M.P.E."/>
            <person name="Joly D.L."/>
            <person name="van de Geest H.C."/>
            <person name="Bonants P.J.M."/>
            <person name="Smith D.S."/>
            <person name="Levesque C.A."/>
            <person name="van der Lee T.A.J."/>
        </authorList>
    </citation>
    <scope>NUCLEOTIDE SEQUENCE [LARGE SCALE GENOMIC DNA]</scope>
    <source>
        <strain evidence="2 3">JEL517</strain>
    </source>
</reference>
<dbReference type="PANTHER" id="PTHR31126:SF14">
    <property type="entry name" value="TYROSINE-PROTEIN PHOSPHATASE OCA6-RELATED"/>
    <property type="match status" value="1"/>
</dbReference>
<keyword evidence="3" id="KW-1185">Reference proteome</keyword>
<dbReference type="PANTHER" id="PTHR31126">
    <property type="entry name" value="TYROSINE-PROTEIN PHOSPHATASE"/>
    <property type="match status" value="1"/>
</dbReference>
<sequence>MTRPLYPPFRFAAVEEDLFRGALPKPRNYRFLLRLHLKTILSLTPQPPPVSMYQFASQNTIQLVHIRVDKPKDSVPLTYAKVGALLNTIIDPNNLPMFIHCLDGVIVTGVVIMCLRKLQCWNVPSATIEFTRFVKEGVIGSDEAEFIEKFQYEFEIGKSLPKWLWNGNPTFRKHPSLKVRLPPPPTQPDDAQAPGGGKGEREDMRRRVNAELMLEKPNSTNNSSDTRTRGRNAPYTDDEEEDMSRTLQALALEVPTYSPRV</sequence>
<dbReference type="GeneID" id="42004908"/>
<dbReference type="RefSeq" id="XP_031024411.1">
    <property type="nucleotide sequence ID" value="XM_031169611.1"/>
</dbReference>
<dbReference type="FunFam" id="3.90.190.10:FF:000084">
    <property type="entry name" value="Tyrosine phospatase-like protein"/>
    <property type="match status" value="1"/>
</dbReference>
<dbReference type="Gene3D" id="3.90.190.10">
    <property type="entry name" value="Protein tyrosine phosphatase superfamily"/>
    <property type="match status" value="1"/>
</dbReference>
<accession>A0A507C2X4</accession>
<dbReference type="EMBL" id="QEAO01000021">
    <property type="protein sequence ID" value="TPX33399.1"/>
    <property type="molecule type" value="Genomic_DNA"/>
</dbReference>
<dbReference type="AlphaFoldDB" id="A0A507C2X4"/>
<dbReference type="SUPFAM" id="SSF52799">
    <property type="entry name" value="(Phosphotyrosine protein) phosphatases II"/>
    <property type="match status" value="1"/>
</dbReference>
<proteinExistence type="predicted"/>
<dbReference type="InterPro" id="IPR004861">
    <property type="entry name" value="Siw14-like"/>
</dbReference>
<dbReference type="Proteomes" id="UP000319731">
    <property type="component" value="Unassembled WGS sequence"/>
</dbReference>
<organism evidence="2 3">
    <name type="scientific">Synchytrium microbalum</name>
    <dbReference type="NCBI Taxonomy" id="1806994"/>
    <lineage>
        <taxon>Eukaryota</taxon>
        <taxon>Fungi</taxon>
        <taxon>Fungi incertae sedis</taxon>
        <taxon>Chytridiomycota</taxon>
        <taxon>Chytridiomycota incertae sedis</taxon>
        <taxon>Chytridiomycetes</taxon>
        <taxon>Synchytriales</taxon>
        <taxon>Synchytriaceae</taxon>
        <taxon>Synchytrium</taxon>
    </lineage>
</organism>
<feature type="compositionally biased region" description="Basic and acidic residues" evidence="1">
    <location>
        <begin position="198"/>
        <end position="209"/>
    </location>
</feature>
<name>A0A507C2X4_9FUNG</name>
<evidence type="ECO:0000313" key="3">
    <source>
        <dbReference type="Proteomes" id="UP000319731"/>
    </source>
</evidence>
<dbReference type="Pfam" id="PF03162">
    <property type="entry name" value="Y_phosphatase2"/>
    <property type="match status" value="1"/>
</dbReference>
<dbReference type="InterPro" id="IPR029021">
    <property type="entry name" value="Prot-tyrosine_phosphatase-like"/>
</dbReference>
<dbReference type="STRING" id="1806994.A0A507C2X4"/>
<comment type="caution">
    <text evidence="2">The sequence shown here is derived from an EMBL/GenBank/DDBJ whole genome shotgun (WGS) entry which is preliminary data.</text>
</comment>
<protein>
    <recommendedName>
        <fullName evidence="4">Tyrosine specific protein phosphatases domain-containing protein</fullName>
    </recommendedName>
</protein>
<evidence type="ECO:0000256" key="1">
    <source>
        <dbReference type="SAM" id="MobiDB-lite"/>
    </source>
</evidence>
<dbReference type="OrthoDB" id="6375174at2759"/>